<name>A0AAF0QRJ3_SOLVR</name>
<dbReference type="Proteomes" id="UP001234989">
    <property type="component" value="Chromosome 5"/>
</dbReference>
<feature type="transmembrane region" description="Helical" evidence="1">
    <location>
        <begin position="6"/>
        <end position="29"/>
    </location>
</feature>
<dbReference type="AlphaFoldDB" id="A0AAF0QRJ3"/>
<keyword evidence="1" id="KW-1133">Transmembrane helix</keyword>
<proteinExistence type="predicted"/>
<protein>
    <recommendedName>
        <fullName evidence="4">Root meristem growth factor 8</fullName>
    </recommendedName>
</protein>
<evidence type="ECO:0000313" key="2">
    <source>
        <dbReference type="EMBL" id="WMV28033.1"/>
    </source>
</evidence>
<keyword evidence="3" id="KW-1185">Reference proteome</keyword>
<organism evidence="2 3">
    <name type="scientific">Solanum verrucosum</name>
    <dbReference type="NCBI Taxonomy" id="315347"/>
    <lineage>
        <taxon>Eukaryota</taxon>
        <taxon>Viridiplantae</taxon>
        <taxon>Streptophyta</taxon>
        <taxon>Embryophyta</taxon>
        <taxon>Tracheophyta</taxon>
        <taxon>Spermatophyta</taxon>
        <taxon>Magnoliopsida</taxon>
        <taxon>eudicotyledons</taxon>
        <taxon>Gunneridae</taxon>
        <taxon>Pentapetalae</taxon>
        <taxon>asterids</taxon>
        <taxon>lamiids</taxon>
        <taxon>Solanales</taxon>
        <taxon>Solanaceae</taxon>
        <taxon>Solanoideae</taxon>
        <taxon>Solaneae</taxon>
        <taxon>Solanum</taxon>
    </lineage>
</organism>
<feature type="transmembrane region" description="Helical" evidence="1">
    <location>
        <begin position="50"/>
        <end position="71"/>
    </location>
</feature>
<dbReference type="EMBL" id="CP133616">
    <property type="protein sequence ID" value="WMV28033.1"/>
    <property type="molecule type" value="Genomic_DNA"/>
</dbReference>
<keyword evidence="1" id="KW-0812">Transmembrane</keyword>
<evidence type="ECO:0000256" key="1">
    <source>
        <dbReference type="SAM" id="Phobius"/>
    </source>
</evidence>
<sequence length="164" mass="19261">MSFFSLLFIELCGLLPSFLPSLTLINSYFHFKKELHFHQINTITMEIKKFILTLLLICFTFFMLFPFSYAAPLLDHEGKMTLSSSPRKLKFNEHPNVKSNGNQMNLVPLNTAQLTGKEHEGEVVHARKGTRQEWVEGKDTSDFYTMDYHWVRRRRPIHNKSIRP</sequence>
<reference evidence="2" key="1">
    <citation type="submission" date="2023-08" db="EMBL/GenBank/DDBJ databases">
        <title>A de novo genome assembly of Solanum verrucosum Schlechtendal, a Mexican diploid species geographically isolated from the other diploid A-genome species in potato relatives.</title>
        <authorList>
            <person name="Hosaka K."/>
        </authorList>
    </citation>
    <scope>NUCLEOTIDE SEQUENCE</scope>
    <source>
        <tissue evidence="2">Young leaves</tissue>
    </source>
</reference>
<evidence type="ECO:0000313" key="3">
    <source>
        <dbReference type="Proteomes" id="UP001234989"/>
    </source>
</evidence>
<evidence type="ECO:0008006" key="4">
    <source>
        <dbReference type="Google" id="ProtNLM"/>
    </source>
</evidence>
<gene>
    <name evidence="2" type="ORF">MTR67_021418</name>
</gene>
<keyword evidence="1" id="KW-0472">Membrane</keyword>
<accession>A0AAF0QRJ3</accession>